<dbReference type="GO" id="GO:0005886">
    <property type="term" value="C:plasma membrane"/>
    <property type="evidence" value="ECO:0007669"/>
    <property type="project" value="UniProtKB-SubCell"/>
</dbReference>
<dbReference type="InterPro" id="IPR019264">
    <property type="entry name" value="DUF2179"/>
</dbReference>
<gene>
    <name evidence="8" type="ORF">FRX57_05245</name>
</gene>
<organism evidence="8 9">
    <name type="scientific">Streptococcus cuniculipharyngis</name>
    <dbReference type="NCBI Taxonomy" id="1562651"/>
    <lineage>
        <taxon>Bacteria</taxon>
        <taxon>Bacillati</taxon>
        <taxon>Bacillota</taxon>
        <taxon>Bacilli</taxon>
        <taxon>Lactobacillales</taxon>
        <taxon>Streptococcaceae</taxon>
        <taxon>Streptococcus</taxon>
    </lineage>
</organism>
<keyword evidence="9" id="KW-1185">Reference proteome</keyword>
<keyword evidence="4 6" id="KW-1133">Transmembrane helix</keyword>
<evidence type="ECO:0000256" key="5">
    <source>
        <dbReference type="ARBA" id="ARBA00023136"/>
    </source>
</evidence>
<dbReference type="InterPro" id="IPR003740">
    <property type="entry name" value="YitT"/>
</dbReference>
<evidence type="ECO:0000256" key="4">
    <source>
        <dbReference type="ARBA" id="ARBA00022989"/>
    </source>
</evidence>
<dbReference type="PIRSF" id="PIRSF006483">
    <property type="entry name" value="Membrane_protein_YitT"/>
    <property type="match status" value="1"/>
</dbReference>
<dbReference type="Proteomes" id="UP000317430">
    <property type="component" value="Unassembled WGS sequence"/>
</dbReference>
<name>A0A5C5SDQ3_9STRE</name>
<feature type="transmembrane region" description="Helical" evidence="6">
    <location>
        <begin position="48"/>
        <end position="70"/>
    </location>
</feature>
<evidence type="ECO:0000256" key="3">
    <source>
        <dbReference type="ARBA" id="ARBA00022692"/>
    </source>
</evidence>
<reference evidence="8 9" key="1">
    <citation type="submission" date="2019-08" db="EMBL/GenBank/DDBJ databases">
        <authorList>
            <person name="Lei W."/>
        </authorList>
    </citation>
    <scope>NUCLEOTIDE SEQUENCE [LARGE SCALE GENOMIC DNA]</scope>
    <source>
        <strain evidence="8 9">CCUG 66496</strain>
    </source>
</reference>
<evidence type="ECO:0000256" key="6">
    <source>
        <dbReference type="SAM" id="Phobius"/>
    </source>
</evidence>
<dbReference type="Pfam" id="PF02588">
    <property type="entry name" value="YitT_membrane"/>
    <property type="match status" value="1"/>
</dbReference>
<protein>
    <submittedName>
        <fullName evidence="8">YitT family protein</fullName>
    </submittedName>
</protein>
<dbReference type="RefSeq" id="WP_146567396.1">
    <property type="nucleotide sequence ID" value="NZ_VOHL01000003.1"/>
</dbReference>
<evidence type="ECO:0000256" key="2">
    <source>
        <dbReference type="ARBA" id="ARBA00022475"/>
    </source>
</evidence>
<dbReference type="PANTHER" id="PTHR33545">
    <property type="entry name" value="UPF0750 MEMBRANE PROTEIN YITT-RELATED"/>
    <property type="match status" value="1"/>
</dbReference>
<feature type="transmembrane region" description="Helical" evidence="6">
    <location>
        <begin position="103"/>
        <end position="121"/>
    </location>
</feature>
<dbReference type="OrthoDB" id="1758221at2"/>
<dbReference type="InterPro" id="IPR051461">
    <property type="entry name" value="UPF0750_membrane"/>
</dbReference>
<dbReference type="InterPro" id="IPR015867">
    <property type="entry name" value="N-reg_PII/ATP_PRibTrfase_C"/>
</dbReference>
<keyword evidence="5 6" id="KW-0472">Membrane</keyword>
<feature type="domain" description="DUF2179" evidence="7">
    <location>
        <begin position="216"/>
        <end position="270"/>
    </location>
</feature>
<evidence type="ECO:0000313" key="8">
    <source>
        <dbReference type="EMBL" id="TWS97692.1"/>
    </source>
</evidence>
<sequence>MKNRLMDLLLVTLGSLIAAFGFNTMFLDNQIASGGMVGLAVVFNKLLGWSPSVILMLSNIPLLILCYFLLGPKVFLKTVYGAMIYPLAINLTSSFPTITKNPLLAVIFGGIIVGLGLGLVFRGNSSTGGTGIITQIIHKYTPLSLGASVILIDGISVLMGLIAFSPDRVMYSTLALMVISYVINRLETGFNASKMVMIISKETEQIKEHITKVADRGVTQIPIQGGYSTTDKTMLMTTISSYEFPALHQHILSLDEAAFIVVLPASQVFGRGFSMTKHHLQKDDIILPM</sequence>
<dbReference type="PANTHER" id="PTHR33545:SF9">
    <property type="entry name" value="UPF0750 MEMBRANE PROTEIN YITE"/>
    <property type="match status" value="1"/>
</dbReference>
<comment type="caution">
    <text evidence="8">The sequence shown here is derived from an EMBL/GenBank/DDBJ whole genome shotgun (WGS) entry which is preliminary data.</text>
</comment>
<evidence type="ECO:0000256" key="1">
    <source>
        <dbReference type="ARBA" id="ARBA00004651"/>
    </source>
</evidence>
<feature type="transmembrane region" description="Helical" evidence="6">
    <location>
        <begin position="142"/>
        <end position="163"/>
    </location>
</feature>
<accession>A0A5C5SDQ3</accession>
<dbReference type="AlphaFoldDB" id="A0A5C5SDQ3"/>
<proteinExistence type="predicted"/>
<evidence type="ECO:0000313" key="9">
    <source>
        <dbReference type="Proteomes" id="UP000317430"/>
    </source>
</evidence>
<feature type="transmembrane region" description="Helical" evidence="6">
    <location>
        <begin position="169"/>
        <end position="186"/>
    </location>
</feature>
<dbReference type="Gene3D" id="3.30.70.120">
    <property type="match status" value="1"/>
</dbReference>
<keyword evidence="3 6" id="KW-0812">Transmembrane</keyword>
<dbReference type="EMBL" id="VOHL01000003">
    <property type="protein sequence ID" value="TWS97692.1"/>
    <property type="molecule type" value="Genomic_DNA"/>
</dbReference>
<feature type="transmembrane region" description="Helical" evidence="6">
    <location>
        <begin position="79"/>
        <end position="97"/>
    </location>
</feature>
<keyword evidence="2" id="KW-1003">Cell membrane</keyword>
<dbReference type="Pfam" id="PF10035">
    <property type="entry name" value="DUF2179"/>
    <property type="match status" value="1"/>
</dbReference>
<dbReference type="CDD" id="cd16380">
    <property type="entry name" value="YitT_C"/>
    <property type="match status" value="1"/>
</dbReference>
<comment type="subcellular location">
    <subcellularLocation>
        <location evidence="1">Cell membrane</location>
        <topology evidence="1">Multi-pass membrane protein</topology>
    </subcellularLocation>
</comment>
<evidence type="ECO:0000259" key="7">
    <source>
        <dbReference type="Pfam" id="PF10035"/>
    </source>
</evidence>